<evidence type="ECO:0000256" key="4">
    <source>
        <dbReference type="ARBA" id="ARBA00022989"/>
    </source>
</evidence>
<sequence length="303" mass="33783">GRDWEQYTEQERAKAVEELRVYSRVAPLDKLDIVAALKANGHIVAMTGDGVNDAPALKKADVGIAMGKAGTQVAQEAADIILTDDNFSTIVQAVREGRTVYHNLKRLIVYLITNNIGKVLAILGLPLFGFAVPLLPLQILWSNVVMESLPSVAISADGASADIMRRPPSKLSEPLIDRAERRRMFTDGFIFGLMIALGFLTAWRFTLETAQAQTAAFVIALLSPQFYAFVLRDGGFWRKITAPNFLLKLFFVFNLFLTWAIVYLKPLNVVFGTVPLQNYYVLWAVGLFSLFVPCWRLIAGWRK</sequence>
<dbReference type="InterPro" id="IPR036412">
    <property type="entry name" value="HAD-like_sf"/>
</dbReference>
<dbReference type="PRINTS" id="PR00120">
    <property type="entry name" value="HATPASE"/>
</dbReference>
<comment type="subcellular location">
    <subcellularLocation>
        <location evidence="1">Cell membrane</location>
        <topology evidence="1">Multi-pass membrane protein</topology>
    </subcellularLocation>
</comment>
<dbReference type="Gene3D" id="3.40.50.1000">
    <property type="entry name" value="HAD superfamily/HAD-like"/>
    <property type="match status" value="1"/>
</dbReference>
<dbReference type="PANTHER" id="PTHR43294:SF21">
    <property type="entry name" value="CATION TRANSPORTING ATPASE"/>
    <property type="match status" value="1"/>
</dbReference>
<dbReference type="EMBL" id="BGZO01000149">
    <property type="protein sequence ID" value="GBR77234.1"/>
    <property type="molecule type" value="Genomic_DNA"/>
</dbReference>
<dbReference type="PANTHER" id="PTHR43294">
    <property type="entry name" value="SODIUM/POTASSIUM-TRANSPORTING ATPASE SUBUNIT ALPHA"/>
    <property type="match status" value="1"/>
</dbReference>
<dbReference type="GO" id="GO:0016887">
    <property type="term" value="F:ATP hydrolysis activity"/>
    <property type="evidence" value="ECO:0007669"/>
    <property type="project" value="InterPro"/>
</dbReference>
<dbReference type="GO" id="GO:0005524">
    <property type="term" value="F:ATP binding"/>
    <property type="evidence" value="ECO:0007669"/>
    <property type="project" value="InterPro"/>
</dbReference>
<dbReference type="SUPFAM" id="SSF56784">
    <property type="entry name" value="HAD-like"/>
    <property type="match status" value="1"/>
</dbReference>
<feature type="domain" description="Cation-transporting P-type ATPase C-terminal" evidence="7">
    <location>
        <begin position="132"/>
        <end position="295"/>
    </location>
</feature>
<comment type="caution">
    <text evidence="8">The sequence shown here is derived from an EMBL/GenBank/DDBJ whole genome shotgun (WGS) entry which is preliminary data.</text>
</comment>
<reference evidence="8 9" key="1">
    <citation type="journal article" date="2019" name="ISME J.">
        <title>Genome analyses of uncultured TG2/ZB3 bacteria in 'Margulisbacteria' specifically attached to ectosymbiotic spirochetes of protists in the termite gut.</title>
        <authorList>
            <person name="Utami Y.D."/>
            <person name="Kuwahara H."/>
            <person name="Igai K."/>
            <person name="Murakami T."/>
            <person name="Sugaya K."/>
            <person name="Morikawa T."/>
            <person name="Nagura Y."/>
            <person name="Yuki M."/>
            <person name="Deevong P."/>
            <person name="Inoue T."/>
            <person name="Kihara K."/>
            <person name="Lo N."/>
            <person name="Yamada A."/>
            <person name="Ohkuma M."/>
            <person name="Hongoh Y."/>
        </authorList>
    </citation>
    <scope>NUCLEOTIDE SEQUENCE [LARGE SCALE GENOMIC DNA]</scope>
    <source>
        <strain evidence="8">NkOx7-02</strain>
    </source>
</reference>
<feature type="transmembrane region" description="Helical" evidence="6">
    <location>
        <begin position="144"/>
        <end position="163"/>
    </location>
</feature>
<evidence type="ECO:0000256" key="2">
    <source>
        <dbReference type="ARBA" id="ARBA00022475"/>
    </source>
</evidence>
<gene>
    <name evidence="8" type="primary">mgtA</name>
    <name evidence="8" type="ORF">NO2_1648</name>
</gene>
<evidence type="ECO:0000313" key="9">
    <source>
        <dbReference type="Proteomes" id="UP000275925"/>
    </source>
</evidence>
<name>A0A388TIW3_9BACT</name>
<evidence type="ECO:0000256" key="5">
    <source>
        <dbReference type="ARBA" id="ARBA00023136"/>
    </source>
</evidence>
<keyword evidence="9" id="KW-1185">Reference proteome</keyword>
<dbReference type="NCBIfam" id="TIGR01494">
    <property type="entry name" value="ATPase_P-type"/>
    <property type="match status" value="1"/>
</dbReference>
<feature type="transmembrane region" description="Helical" evidence="6">
    <location>
        <begin position="184"/>
        <end position="203"/>
    </location>
</feature>
<dbReference type="PRINTS" id="PR00119">
    <property type="entry name" value="CATATPASE"/>
</dbReference>
<keyword evidence="3 6" id="KW-0812">Transmembrane</keyword>
<dbReference type="Pfam" id="PF00689">
    <property type="entry name" value="Cation_ATPase_C"/>
    <property type="match status" value="1"/>
</dbReference>
<feature type="non-terminal residue" evidence="8">
    <location>
        <position position="1"/>
    </location>
</feature>
<dbReference type="InterPro" id="IPR001757">
    <property type="entry name" value="P_typ_ATPase"/>
</dbReference>
<feature type="transmembrane region" description="Helical" evidence="6">
    <location>
        <begin position="215"/>
        <end position="233"/>
    </location>
</feature>
<dbReference type="Pfam" id="PF00702">
    <property type="entry name" value="Hydrolase"/>
    <property type="match status" value="1"/>
</dbReference>
<proteinExistence type="predicted"/>
<dbReference type="AlphaFoldDB" id="A0A388TIW3"/>
<dbReference type="Gene3D" id="1.20.1110.10">
    <property type="entry name" value="Calcium-transporting ATPase, transmembrane domain"/>
    <property type="match status" value="1"/>
</dbReference>
<evidence type="ECO:0000256" key="6">
    <source>
        <dbReference type="SAM" id="Phobius"/>
    </source>
</evidence>
<dbReference type="InterPro" id="IPR023214">
    <property type="entry name" value="HAD_sf"/>
</dbReference>
<organism evidence="8 9">
    <name type="scientific">Candidatus Termititenax persephonae</name>
    <dbReference type="NCBI Taxonomy" id="2218525"/>
    <lineage>
        <taxon>Bacteria</taxon>
        <taxon>Bacillati</taxon>
        <taxon>Candidatus Margulisiibacteriota</taxon>
        <taxon>Candidatus Termititenacia</taxon>
        <taxon>Candidatus Termititenacales</taxon>
        <taxon>Candidatus Termititenacaceae</taxon>
        <taxon>Candidatus Termititenax</taxon>
    </lineage>
</organism>
<keyword evidence="2" id="KW-1003">Cell membrane</keyword>
<accession>A0A388TIW3</accession>
<keyword evidence="4 6" id="KW-1133">Transmembrane helix</keyword>
<feature type="transmembrane region" description="Helical" evidence="6">
    <location>
        <begin position="279"/>
        <end position="298"/>
    </location>
</feature>
<feature type="transmembrane region" description="Helical" evidence="6">
    <location>
        <begin position="245"/>
        <end position="264"/>
    </location>
</feature>
<dbReference type="InterPro" id="IPR023298">
    <property type="entry name" value="ATPase_P-typ_TM_dom_sf"/>
</dbReference>
<dbReference type="GO" id="GO:0005886">
    <property type="term" value="C:plasma membrane"/>
    <property type="evidence" value="ECO:0007669"/>
    <property type="project" value="UniProtKB-SubCell"/>
</dbReference>
<dbReference type="Proteomes" id="UP000275925">
    <property type="component" value="Unassembled WGS sequence"/>
</dbReference>
<evidence type="ECO:0000259" key="7">
    <source>
        <dbReference type="Pfam" id="PF00689"/>
    </source>
</evidence>
<dbReference type="SUPFAM" id="SSF81665">
    <property type="entry name" value="Calcium ATPase, transmembrane domain M"/>
    <property type="match status" value="1"/>
</dbReference>
<protein>
    <submittedName>
        <fullName evidence="8">Magnesium-transporting ATPase</fullName>
    </submittedName>
</protein>
<evidence type="ECO:0000256" key="3">
    <source>
        <dbReference type="ARBA" id="ARBA00022692"/>
    </source>
</evidence>
<keyword evidence="5 6" id="KW-0472">Membrane</keyword>
<evidence type="ECO:0000256" key="1">
    <source>
        <dbReference type="ARBA" id="ARBA00004651"/>
    </source>
</evidence>
<feature type="transmembrane region" description="Helical" evidence="6">
    <location>
        <begin position="107"/>
        <end position="132"/>
    </location>
</feature>
<dbReference type="InterPro" id="IPR006068">
    <property type="entry name" value="ATPase_P-typ_cation-transptr_C"/>
</dbReference>
<dbReference type="InterPro" id="IPR050510">
    <property type="entry name" value="Cation_transp_ATPase_P-type"/>
</dbReference>
<evidence type="ECO:0000313" key="8">
    <source>
        <dbReference type="EMBL" id="GBR77234.1"/>
    </source>
</evidence>